<reference evidence="5" key="1">
    <citation type="journal article" date="2019" name="Int. J. Syst. Evol. Microbiol.">
        <title>The Global Catalogue of Microorganisms (GCM) 10K type strain sequencing project: providing services to taxonomists for standard genome sequencing and annotation.</title>
        <authorList>
            <consortium name="The Broad Institute Genomics Platform"/>
            <consortium name="The Broad Institute Genome Sequencing Center for Infectious Disease"/>
            <person name="Wu L."/>
            <person name="Ma J."/>
        </authorList>
    </citation>
    <scope>NUCLEOTIDE SEQUENCE [LARGE SCALE GENOMIC DNA]</scope>
    <source>
        <strain evidence="5">CGMCC 4.7319</strain>
    </source>
</reference>
<proteinExistence type="predicted"/>
<evidence type="ECO:0000256" key="2">
    <source>
        <dbReference type="SAM" id="SignalP"/>
    </source>
</evidence>
<keyword evidence="1" id="KW-1133">Transmembrane helix</keyword>
<protein>
    <submittedName>
        <fullName evidence="4">Peptidase</fullName>
    </submittedName>
</protein>
<keyword evidence="1" id="KW-0472">Membrane</keyword>
<accession>A0ABQ2ITQ2</accession>
<dbReference type="RefSeq" id="WP_189160595.1">
    <property type="nucleotide sequence ID" value="NZ_BMNC01000029.1"/>
</dbReference>
<feature type="signal peptide" evidence="2">
    <location>
        <begin position="1"/>
        <end position="26"/>
    </location>
</feature>
<evidence type="ECO:0000313" key="4">
    <source>
        <dbReference type="EMBL" id="GGN29045.1"/>
    </source>
</evidence>
<feature type="transmembrane region" description="Helical" evidence="1">
    <location>
        <begin position="248"/>
        <end position="266"/>
    </location>
</feature>
<evidence type="ECO:0000256" key="1">
    <source>
        <dbReference type="SAM" id="Phobius"/>
    </source>
</evidence>
<sequence>MTTRRLSTIVLTTAVAAIALGPVASAAPAAPPTGWVRLGHLSPSTPAVDVYLAPLGGPSQEVIRKASYGTLTGYNNLVPGPYTVAMRPAGASADSPAILNWTVQIKAGSASTVLAVGDRENLRSSVITDELSPPASGKAKVRLIQGAPSEAKVEVSAMGGPTLARDVAYGTATGYAEVSEGRWTLDVKASGDSTATVDVRAGSVQSLLVLDKPGGGLEVKPVTDGSGMAAMPLGGVETGAGGTAPTSVVPVLGAGAMLLVAGAALLRRRRVVAATR</sequence>
<gene>
    <name evidence="4" type="ORF">GCM10011609_85820</name>
</gene>
<feature type="domain" description="DUF4397" evidence="3">
    <location>
        <begin position="35"/>
        <end position="155"/>
    </location>
</feature>
<dbReference type="Pfam" id="PF14344">
    <property type="entry name" value="DUF4397"/>
    <property type="match status" value="1"/>
</dbReference>
<keyword evidence="2" id="KW-0732">Signal</keyword>
<comment type="caution">
    <text evidence="4">The sequence shown here is derived from an EMBL/GenBank/DDBJ whole genome shotgun (WGS) entry which is preliminary data.</text>
</comment>
<dbReference type="Proteomes" id="UP000597656">
    <property type="component" value="Unassembled WGS sequence"/>
</dbReference>
<keyword evidence="1" id="KW-0812">Transmembrane</keyword>
<dbReference type="InterPro" id="IPR025510">
    <property type="entry name" value="DUF4397"/>
</dbReference>
<dbReference type="EMBL" id="BMNC01000029">
    <property type="protein sequence ID" value="GGN29045.1"/>
    <property type="molecule type" value="Genomic_DNA"/>
</dbReference>
<feature type="chain" id="PRO_5045314975" evidence="2">
    <location>
        <begin position="27"/>
        <end position="276"/>
    </location>
</feature>
<evidence type="ECO:0000313" key="5">
    <source>
        <dbReference type="Proteomes" id="UP000597656"/>
    </source>
</evidence>
<name>A0ABQ2ITQ2_9PSEU</name>
<keyword evidence="5" id="KW-1185">Reference proteome</keyword>
<organism evidence="4 5">
    <name type="scientific">Lentzea pudingi</name>
    <dbReference type="NCBI Taxonomy" id="1789439"/>
    <lineage>
        <taxon>Bacteria</taxon>
        <taxon>Bacillati</taxon>
        <taxon>Actinomycetota</taxon>
        <taxon>Actinomycetes</taxon>
        <taxon>Pseudonocardiales</taxon>
        <taxon>Pseudonocardiaceae</taxon>
        <taxon>Lentzea</taxon>
    </lineage>
</organism>
<evidence type="ECO:0000259" key="3">
    <source>
        <dbReference type="Pfam" id="PF14344"/>
    </source>
</evidence>